<evidence type="ECO:0000313" key="2">
    <source>
        <dbReference type="Proteomes" id="UP000188219"/>
    </source>
</evidence>
<gene>
    <name evidence="1" type="ORF">Mag101_08525</name>
</gene>
<dbReference type="Proteomes" id="UP000188219">
    <property type="component" value="Chromosome"/>
</dbReference>
<keyword evidence="2" id="KW-1185">Reference proteome</keyword>
<protein>
    <submittedName>
        <fullName evidence="1">Uncharacterized protein</fullName>
    </submittedName>
</protein>
<dbReference type="EMBL" id="CP019650">
    <property type="protein sequence ID" value="AQQ67676.1"/>
    <property type="molecule type" value="Genomic_DNA"/>
</dbReference>
<dbReference type="AlphaFoldDB" id="A0A1Q2M4U6"/>
<organism evidence="1 2">
    <name type="scientific">Microbulbifer agarilyticus</name>
    <dbReference type="NCBI Taxonomy" id="260552"/>
    <lineage>
        <taxon>Bacteria</taxon>
        <taxon>Pseudomonadati</taxon>
        <taxon>Pseudomonadota</taxon>
        <taxon>Gammaproteobacteria</taxon>
        <taxon>Cellvibrionales</taxon>
        <taxon>Microbulbiferaceae</taxon>
        <taxon>Microbulbifer</taxon>
    </lineage>
</organism>
<sequence length="99" mass="10379">MFWSGPQALLRSKLPSQIRPGAVICGPISKPGLGAKPTAEMRSDIHKATTKMHTARVKSWAGAGIGCNAQQAGEYRTTGDAPVYESLQCACHWPASGAG</sequence>
<accession>A0A1Q2M4U6</accession>
<dbReference type="KEGG" id="maga:Mag101_08525"/>
<reference evidence="1" key="1">
    <citation type="submission" date="2017-02" db="EMBL/GenBank/DDBJ databases">
        <title>Genome of Microbulbifer agarilyticus GP101.</title>
        <authorList>
            <person name="Jung J."/>
            <person name="Bae S.S."/>
            <person name="Baek K."/>
        </authorList>
    </citation>
    <scope>NUCLEOTIDE SEQUENCE [LARGE SCALE GENOMIC DNA]</scope>
    <source>
        <strain evidence="1">GP101</strain>
    </source>
</reference>
<name>A0A1Q2M4U6_9GAMM</name>
<proteinExistence type="predicted"/>
<evidence type="ECO:0000313" key="1">
    <source>
        <dbReference type="EMBL" id="AQQ67676.1"/>
    </source>
</evidence>